<keyword evidence="1" id="KW-0472">Membrane</keyword>
<feature type="transmembrane region" description="Helical" evidence="1">
    <location>
        <begin position="184"/>
        <end position="208"/>
    </location>
</feature>
<accession>A0AAF0R4S8</accession>
<keyword evidence="1" id="KW-1133">Transmembrane helix</keyword>
<gene>
    <name evidence="2" type="ORF">MTR67_027483</name>
</gene>
<evidence type="ECO:0000313" key="3">
    <source>
        <dbReference type="Proteomes" id="UP001234989"/>
    </source>
</evidence>
<dbReference type="Proteomes" id="UP001234989">
    <property type="component" value="Chromosome 6"/>
</dbReference>
<sequence length="243" mass="26974">MSGAAFFIWFQVLILGRVVCSGIFWVVMLLELDFDEINASICTGSYSFGILGALFLCETLLTPPVKSQPVPSPEKGGGQVSIASKLPVLSLKKGGGKVFKGYCFSCALKVVVWCVVGFVSAFMLLELDLDEINGSICIRYKFWEFSFPWRHSVLHVTSLPSSLVIRVPKILVTELLDFESNVELVLPGLCFCRAVWCVVGIVWAVILLELDTSICTGYKFWEFSFPWRKSVLLVSLLPSLLVI</sequence>
<dbReference type="EMBL" id="CP133617">
    <property type="protein sequence ID" value="WMV34098.1"/>
    <property type="molecule type" value="Genomic_DNA"/>
</dbReference>
<keyword evidence="3" id="KW-1185">Reference proteome</keyword>
<evidence type="ECO:0000313" key="2">
    <source>
        <dbReference type="EMBL" id="WMV34098.1"/>
    </source>
</evidence>
<feature type="transmembrane region" description="Helical" evidence="1">
    <location>
        <begin position="102"/>
        <end position="125"/>
    </location>
</feature>
<reference evidence="2" key="1">
    <citation type="submission" date="2023-08" db="EMBL/GenBank/DDBJ databases">
        <title>A de novo genome assembly of Solanum verrucosum Schlechtendal, a Mexican diploid species geographically isolated from the other diploid A-genome species in potato relatives.</title>
        <authorList>
            <person name="Hosaka K."/>
        </authorList>
    </citation>
    <scope>NUCLEOTIDE SEQUENCE</scope>
    <source>
        <tissue evidence="2">Young leaves</tissue>
    </source>
</reference>
<name>A0AAF0R4S8_SOLVR</name>
<feature type="transmembrane region" description="Helical" evidence="1">
    <location>
        <begin position="44"/>
        <end position="61"/>
    </location>
</feature>
<organism evidence="2 3">
    <name type="scientific">Solanum verrucosum</name>
    <dbReference type="NCBI Taxonomy" id="315347"/>
    <lineage>
        <taxon>Eukaryota</taxon>
        <taxon>Viridiplantae</taxon>
        <taxon>Streptophyta</taxon>
        <taxon>Embryophyta</taxon>
        <taxon>Tracheophyta</taxon>
        <taxon>Spermatophyta</taxon>
        <taxon>Magnoliopsida</taxon>
        <taxon>eudicotyledons</taxon>
        <taxon>Gunneridae</taxon>
        <taxon>Pentapetalae</taxon>
        <taxon>asterids</taxon>
        <taxon>lamiids</taxon>
        <taxon>Solanales</taxon>
        <taxon>Solanaceae</taxon>
        <taxon>Solanoideae</taxon>
        <taxon>Solaneae</taxon>
        <taxon>Solanum</taxon>
    </lineage>
</organism>
<protein>
    <submittedName>
        <fullName evidence="2">Uncharacterized protein</fullName>
    </submittedName>
</protein>
<keyword evidence="1" id="KW-0812">Transmembrane</keyword>
<dbReference type="AlphaFoldDB" id="A0AAF0R4S8"/>
<evidence type="ECO:0000256" key="1">
    <source>
        <dbReference type="SAM" id="Phobius"/>
    </source>
</evidence>
<proteinExistence type="predicted"/>